<evidence type="ECO:0000256" key="4">
    <source>
        <dbReference type="ARBA" id="ARBA00022989"/>
    </source>
</evidence>
<gene>
    <name evidence="7" type="ORF">GND95_09025</name>
</gene>
<dbReference type="Pfam" id="PF02653">
    <property type="entry name" value="BPD_transp_2"/>
    <property type="match status" value="1"/>
</dbReference>
<dbReference type="GO" id="GO:0022857">
    <property type="term" value="F:transmembrane transporter activity"/>
    <property type="evidence" value="ECO:0007669"/>
    <property type="project" value="InterPro"/>
</dbReference>
<keyword evidence="2" id="KW-1003">Cell membrane</keyword>
<dbReference type="EMBL" id="WSLF01000007">
    <property type="protein sequence ID" value="KAE9633785.1"/>
    <property type="molecule type" value="Genomic_DNA"/>
</dbReference>
<evidence type="ECO:0000256" key="2">
    <source>
        <dbReference type="ARBA" id="ARBA00022475"/>
    </source>
</evidence>
<evidence type="ECO:0000256" key="6">
    <source>
        <dbReference type="SAM" id="Phobius"/>
    </source>
</evidence>
<feature type="transmembrane region" description="Helical" evidence="6">
    <location>
        <begin position="83"/>
        <end position="100"/>
    </location>
</feature>
<feature type="transmembrane region" description="Helical" evidence="6">
    <location>
        <begin position="56"/>
        <end position="76"/>
    </location>
</feature>
<accession>A0A7C8HGF9</accession>
<sequence length="339" mass="35760">MNLFQGITKLKENKKYNSVVRSITSFREAGIILIIFIVCFILSLLTPHFLTRDNLITTAIGLSADGIMVIGMTVALVSGGFDLSVGSIMGLSGVTAGILYLEGMNIWIACIIALIVGIICGLVNGFFIGIVGLNPLITTLGMMGIARGAAYVLTQGSPLSLFAIPKSFAFLGEGKILGIPVIVFLFFAMAIIGDFLLRRSEPIRRVFYVGSNEKAAILSGINASKVKIGVFILTATLSSIAGILSLARFTVAAPTAGLGSELRVISAAVIGGASLNGGEGTILGAVLGVILLNIISNGLILLNVSVYWQDLINGIILIIAVTFDYISHKNKLKRLKLNK</sequence>
<feature type="transmembrane region" description="Helical" evidence="6">
    <location>
        <begin position="306"/>
        <end position="326"/>
    </location>
</feature>
<evidence type="ECO:0000256" key="5">
    <source>
        <dbReference type="ARBA" id="ARBA00023136"/>
    </source>
</evidence>
<dbReference type="Proteomes" id="UP000483018">
    <property type="component" value="Unassembled WGS sequence"/>
</dbReference>
<dbReference type="InterPro" id="IPR001851">
    <property type="entry name" value="ABC_transp_permease"/>
</dbReference>
<evidence type="ECO:0000313" key="8">
    <source>
        <dbReference type="Proteomes" id="UP000483018"/>
    </source>
</evidence>
<feature type="transmembrane region" description="Helical" evidence="6">
    <location>
        <begin position="31"/>
        <end position="50"/>
    </location>
</feature>
<feature type="transmembrane region" description="Helical" evidence="6">
    <location>
        <begin position="106"/>
        <end position="133"/>
    </location>
</feature>
<dbReference type="OrthoDB" id="9813906at2"/>
<evidence type="ECO:0000313" key="7">
    <source>
        <dbReference type="EMBL" id="KAE9633785.1"/>
    </source>
</evidence>
<dbReference type="RefSeq" id="WP_158740606.1">
    <property type="nucleotide sequence ID" value="NZ_WSLF01000007.1"/>
</dbReference>
<evidence type="ECO:0000256" key="3">
    <source>
        <dbReference type="ARBA" id="ARBA00022692"/>
    </source>
</evidence>
<proteinExistence type="predicted"/>
<keyword evidence="5 6" id="KW-0472">Membrane</keyword>
<name>A0A7C8HGF9_9FIRM</name>
<feature type="transmembrane region" description="Helical" evidence="6">
    <location>
        <begin position="282"/>
        <end position="300"/>
    </location>
</feature>
<protein>
    <submittedName>
        <fullName evidence="7">ABC transporter permease</fullName>
    </submittedName>
</protein>
<dbReference type="PANTHER" id="PTHR32196">
    <property type="entry name" value="ABC TRANSPORTER PERMEASE PROTEIN YPHD-RELATED-RELATED"/>
    <property type="match status" value="1"/>
</dbReference>
<organism evidence="7 8">
    <name type="scientific">Defluviitalea raffinosedens</name>
    <dbReference type="NCBI Taxonomy" id="1450156"/>
    <lineage>
        <taxon>Bacteria</taxon>
        <taxon>Bacillati</taxon>
        <taxon>Bacillota</taxon>
        <taxon>Clostridia</taxon>
        <taxon>Lachnospirales</taxon>
        <taxon>Defluviitaleaceae</taxon>
        <taxon>Defluviitalea</taxon>
    </lineage>
</organism>
<feature type="transmembrane region" description="Helical" evidence="6">
    <location>
        <begin position="228"/>
        <end position="249"/>
    </location>
</feature>
<dbReference type="AlphaFoldDB" id="A0A7C8HGF9"/>
<dbReference type="GO" id="GO:0005886">
    <property type="term" value="C:plasma membrane"/>
    <property type="evidence" value="ECO:0007669"/>
    <property type="project" value="UniProtKB-SubCell"/>
</dbReference>
<keyword evidence="8" id="KW-1185">Reference proteome</keyword>
<evidence type="ECO:0000256" key="1">
    <source>
        <dbReference type="ARBA" id="ARBA00004651"/>
    </source>
</evidence>
<dbReference type="CDD" id="cd06579">
    <property type="entry name" value="TM_PBP1_transp_AraH_like"/>
    <property type="match status" value="1"/>
</dbReference>
<comment type="subcellular location">
    <subcellularLocation>
        <location evidence="1">Cell membrane</location>
        <topology evidence="1">Multi-pass membrane protein</topology>
    </subcellularLocation>
</comment>
<feature type="transmembrane region" description="Helical" evidence="6">
    <location>
        <begin position="176"/>
        <end position="197"/>
    </location>
</feature>
<keyword evidence="3 6" id="KW-0812">Transmembrane</keyword>
<reference evidence="7 8" key="1">
    <citation type="submission" date="2019-12" db="EMBL/GenBank/DDBJ databases">
        <title>Defluviitalea raffinosedens, isolated from a biogas fermenter, genome sequencing and characterization.</title>
        <authorList>
            <person name="Rettenmaier R."/>
            <person name="Schneider M."/>
            <person name="Neuhaus K."/>
            <person name="Liebl W."/>
            <person name="Zverlov V."/>
        </authorList>
    </citation>
    <scope>NUCLEOTIDE SEQUENCE [LARGE SCALE GENOMIC DNA]</scope>
    <source>
        <strain evidence="7 8">249c-K6</strain>
    </source>
</reference>
<comment type="caution">
    <text evidence="7">The sequence shown here is derived from an EMBL/GenBank/DDBJ whole genome shotgun (WGS) entry which is preliminary data.</text>
</comment>
<keyword evidence="4 6" id="KW-1133">Transmembrane helix</keyword>